<keyword evidence="5" id="KW-0812">Transmembrane</keyword>
<proteinExistence type="inferred from homology"/>
<comment type="subcellular location">
    <subcellularLocation>
        <location evidence="15">Plastid</location>
        <location evidence="15">Chloroplast outer membrane</location>
        <topology evidence="15">Single-pass membrane protein</topology>
    </subcellularLocation>
</comment>
<keyword evidence="4" id="KW-0934">Plastid</keyword>
<protein>
    <recommendedName>
        <fullName evidence="18">AIG1-type G domain-containing protein</fullName>
    </recommendedName>
</protein>
<dbReference type="PANTHER" id="PTHR10903">
    <property type="entry name" value="GTPASE, IMAP FAMILY MEMBER-RELATED"/>
    <property type="match status" value="1"/>
</dbReference>
<keyword evidence="11" id="KW-0653">Protein transport</keyword>
<feature type="compositionally biased region" description="Basic and acidic residues" evidence="17">
    <location>
        <begin position="594"/>
        <end position="603"/>
    </location>
</feature>
<dbReference type="PANTHER" id="PTHR10903:SF68">
    <property type="entry name" value="TRANSLOCASE OF CHLOROPLAST 90, CHLOROPLASTIC"/>
    <property type="match status" value="1"/>
</dbReference>
<evidence type="ECO:0000256" key="7">
    <source>
        <dbReference type="ARBA" id="ARBA00022741"/>
    </source>
</evidence>
<keyword evidence="3" id="KW-0150">Chloroplast</keyword>
<dbReference type="Pfam" id="PF11886">
    <property type="entry name" value="TOC159_MAD"/>
    <property type="match status" value="1"/>
</dbReference>
<keyword evidence="10" id="KW-0460">Magnesium</keyword>
<dbReference type="Pfam" id="PF04548">
    <property type="entry name" value="AIG1"/>
    <property type="match status" value="1"/>
</dbReference>
<feature type="region of interest" description="Disordered" evidence="17">
    <location>
        <begin position="594"/>
        <end position="619"/>
    </location>
</feature>
<evidence type="ECO:0000256" key="15">
    <source>
        <dbReference type="ARBA" id="ARBA00023766"/>
    </source>
</evidence>
<evidence type="ECO:0000256" key="5">
    <source>
        <dbReference type="ARBA" id="ARBA00022692"/>
    </source>
</evidence>
<evidence type="ECO:0000256" key="10">
    <source>
        <dbReference type="ARBA" id="ARBA00022842"/>
    </source>
</evidence>
<keyword evidence="7" id="KW-0547">Nucleotide-binding</keyword>
<dbReference type="InterPro" id="IPR024283">
    <property type="entry name" value="TOC159_MAD"/>
</dbReference>
<dbReference type="InterPro" id="IPR045058">
    <property type="entry name" value="GIMA/IAN/Toc"/>
</dbReference>
<dbReference type="GO" id="GO:0045036">
    <property type="term" value="P:protein targeting to chloroplast"/>
    <property type="evidence" value="ECO:0007669"/>
    <property type="project" value="InterPro"/>
</dbReference>
<dbReference type="GO" id="GO:0015031">
    <property type="term" value="P:protein transport"/>
    <property type="evidence" value="ECO:0007669"/>
    <property type="project" value="UniProtKB-KW"/>
</dbReference>
<reference evidence="19" key="1">
    <citation type="journal article" date="2020" name="bioRxiv">
        <title>Hybrid origin of Populus tomentosa Carr. identified through genome sequencing and phylogenomic analysis.</title>
        <authorList>
            <person name="An X."/>
            <person name="Gao K."/>
            <person name="Chen Z."/>
            <person name="Li J."/>
            <person name="Yang X."/>
            <person name="Yang X."/>
            <person name="Zhou J."/>
            <person name="Guo T."/>
            <person name="Zhao T."/>
            <person name="Huang S."/>
            <person name="Miao D."/>
            <person name="Khan W.U."/>
            <person name="Rao P."/>
            <person name="Ye M."/>
            <person name="Lei B."/>
            <person name="Liao W."/>
            <person name="Wang J."/>
            <person name="Ji L."/>
            <person name="Li Y."/>
            <person name="Guo B."/>
            <person name="Mustafa N.S."/>
            <person name="Li S."/>
            <person name="Yun Q."/>
            <person name="Keller S.R."/>
            <person name="Mao J."/>
            <person name="Zhang R."/>
            <person name="Strauss S.H."/>
        </authorList>
    </citation>
    <scope>NUCLEOTIDE SEQUENCE</scope>
    <source>
        <strain evidence="19">GM15</strain>
        <tissue evidence="19">Leaf</tissue>
    </source>
</reference>
<name>A0A8X8D071_POPTO</name>
<evidence type="ECO:0000256" key="8">
    <source>
        <dbReference type="ARBA" id="ARBA00022801"/>
    </source>
</evidence>
<keyword evidence="12" id="KW-1133">Transmembrane helix</keyword>
<evidence type="ECO:0000256" key="12">
    <source>
        <dbReference type="ARBA" id="ARBA00022989"/>
    </source>
</evidence>
<evidence type="ECO:0000256" key="2">
    <source>
        <dbReference type="ARBA" id="ARBA00022448"/>
    </source>
</evidence>
<evidence type="ECO:0000256" key="3">
    <source>
        <dbReference type="ARBA" id="ARBA00022528"/>
    </source>
</evidence>
<keyword evidence="20" id="KW-1185">Reference proteome</keyword>
<gene>
    <name evidence="19" type="ORF">POTOM_022731</name>
</gene>
<evidence type="ECO:0000259" key="18">
    <source>
        <dbReference type="PROSITE" id="PS51720"/>
    </source>
</evidence>
<dbReference type="NCBIfam" id="TIGR00993">
    <property type="entry name" value="3a0901s04IAP86"/>
    <property type="match status" value="1"/>
</dbReference>
<dbReference type="InterPro" id="IPR006703">
    <property type="entry name" value="G_AIG1"/>
</dbReference>
<dbReference type="GO" id="GO:0003924">
    <property type="term" value="F:GTPase activity"/>
    <property type="evidence" value="ECO:0007669"/>
    <property type="project" value="InterPro"/>
</dbReference>
<accession>A0A8X8D071</accession>
<evidence type="ECO:0000256" key="9">
    <source>
        <dbReference type="ARBA" id="ARBA00022805"/>
    </source>
</evidence>
<dbReference type="OrthoDB" id="8954335at2759"/>
<comment type="cofactor">
    <cofactor evidence="1">
        <name>Mg(2+)</name>
        <dbReference type="ChEBI" id="CHEBI:18420"/>
    </cofactor>
</comment>
<evidence type="ECO:0000313" key="19">
    <source>
        <dbReference type="EMBL" id="KAG6771379.1"/>
    </source>
</evidence>
<keyword evidence="13" id="KW-0342">GTP-binding</keyword>
<evidence type="ECO:0000256" key="11">
    <source>
        <dbReference type="ARBA" id="ARBA00022927"/>
    </source>
</evidence>
<sequence>MPSFLVLAGRMRGIRDWVFGQLLSKSLASTGPLSGSGSFFSEEPVNEESDDPGAYFCSLATLAVKFVDVLLDGEMVFSVSCAGESGDMSFLAEMRIARDVCLAPHANYLLKVFRENEVFLGLGVGDGVVYSSTNQSNCLLREFICLLLFAAHMVQLESPSPTSDTSCSSNCNQETGSPQSLEHMAADSYQPNHEVEVKKADSLTMIEDLRINFFRLLLRFGQSHDNLLVAKVLHRLHLAAAIRAGESNLKRVKVDGARTVAAEQEASGTPELNFSLRILVLGKTGVGKSATINSVFDQPKALTDAFRPATEHIKEVVGSINGVKVTFIDTPGFLPSSTSNLRRNRKIMLSVRRFIRKSPPDIVLFFERLDLINMGYCDFPLLKLMTEVFGNAVWFNTILVMTHGSSTPEGPTGYPISYESYVTQCTGLMQHYINQVVSDSKLENPVVLVENNPHCKKNLMGESVLPNGQVWKSHFLLFCICTKVLGDANTLLEFEGGIELGSLITPWVPSLPHLLSSFLKHRTTPCPSESEPDVDEILLSDADEENDYDQLPPIRILTKSQFEKLTKSQKKDYLDELDYRETLYLKKQLKEESRRRRERKLSEEENFGEDSNSDPQQASPEAVLLPDMAVPPSFDSDCTIHRYRCLVTSDQWLVRPVLDPHGWDHDVGFDGVNMETAIEIRKNVHASITGQMSKDKQDFSIQSECAAAYADPRGRTYSVGLDVQSSGKGTIYTVHSNTKLKNLKQNVTECGVSLTSSGNKYYVGTKLEDTILVGKQLKFVVNAGQMRCSEQVAYGGSLEATLRGGDYPVRDDRISLSMSALSFKKEMVLGGGFQSEFRPIRGMRMAVNANLNSQNMGQVNIKISSSEHIEIALVCVFSICKAILHKKMTGNKSREVLEMR</sequence>
<feature type="domain" description="AIG1-type G" evidence="18">
    <location>
        <begin position="273"/>
        <end position="503"/>
    </location>
</feature>
<keyword evidence="9" id="KW-1002">Plastid outer membrane</keyword>
<comment type="caution">
    <text evidence="19">The sequence shown here is derived from an EMBL/GenBank/DDBJ whole genome shotgun (WGS) entry which is preliminary data.</text>
</comment>
<dbReference type="GO" id="GO:0009707">
    <property type="term" value="C:chloroplast outer membrane"/>
    <property type="evidence" value="ECO:0007669"/>
    <property type="project" value="UniProtKB-SubCell"/>
</dbReference>
<dbReference type="AlphaFoldDB" id="A0A8X8D071"/>
<evidence type="ECO:0000313" key="20">
    <source>
        <dbReference type="Proteomes" id="UP000886885"/>
    </source>
</evidence>
<dbReference type="PROSITE" id="PS51720">
    <property type="entry name" value="G_AIG1"/>
    <property type="match status" value="1"/>
</dbReference>
<dbReference type="Proteomes" id="UP000886885">
    <property type="component" value="Chromosome 6A"/>
</dbReference>
<evidence type="ECO:0000256" key="14">
    <source>
        <dbReference type="ARBA" id="ARBA00023136"/>
    </source>
</evidence>
<dbReference type="InterPro" id="IPR005690">
    <property type="entry name" value="Toc86_159"/>
</dbReference>
<keyword evidence="2" id="KW-0813">Transport</keyword>
<evidence type="ECO:0000256" key="17">
    <source>
        <dbReference type="SAM" id="MobiDB-lite"/>
    </source>
</evidence>
<dbReference type="GO" id="GO:0005525">
    <property type="term" value="F:GTP binding"/>
    <property type="evidence" value="ECO:0007669"/>
    <property type="project" value="UniProtKB-KW"/>
</dbReference>
<keyword evidence="14" id="KW-0472">Membrane</keyword>
<evidence type="ECO:0000256" key="6">
    <source>
        <dbReference type="ARBA" id="ARBA00022723"/>
    </source>
</evidence>
<keyword evidence="6" id="KW-0479">Metal-binding</keyword>
<dbReference type="EMBL" id="JAAWWB010000011">
    <property type="protein sequence ID" value="KAG6771379.1"/>
    <property type="molecule type" value="Genomic_DNA"/>
</dbReference>
<organism evidence="19 20">
    <name type="scientific">Populus tomentosa</name>
    <name type="common">Chinese white poplar</name>
    <dbReference type="NCBI Taxonomy" id="118781"/>
    <lineage>
        <taxon>Eukaryota</taxon>
        <taxon>Viridiplantae</taxon>
        <taxon>Streptophyta</taxon>
        <taxon>Embryophyta</taxon>
        <taxon>Tracheophyta</taxon>
        <taxon>Spermatophyta</taxon>
        <taxon>Magnoliopsida</taxon>
        <taxon>eudicotyledons</taxon>
        <taxon>Gunneridae</taxon>
        <taxon>Pentapetalae</taxon>
        <taxon>rosids</taxon>
        <taxon>fabids</taxon>
        <taxon>Malpighiales</taxon>
        <taxon>Salicaceae</taxon>
        <taxon>Saliceae</taxon>
        <taxon>Populus</taxon>
    </lineage>
</organism>
<comment type="similarity">
    <text evidence="16">Belongs to the TRAFAC class TrmE-Era-EngA-EngB-Septin-like GTPase superfamily. AIG1/Toc34/Toc159-like paraseptin GTPase family. TOC159 subfamily.</text>
</comment>
<evidence type="ECO:0000256" key="4">
    <source>
        <dbReference type="ARBA" id="ARBA00022640"/>
    </source>
</evidence>
<evidence type="ECO:0000256" key="1">
    <source>
        <dbReference type="ARBA" id="ARBA00001946"/>
    </source>
</evidence>
<dbReference type="FunFam" id="3.40.50.300:FF:000413">
    <property type="entry name" value="Translocase of chloroplast 120, chloroplastic"/>
    <property type="match status" value="1"/>
</dbReference>
<dbReference type="GO" id="GO:0046872">
    <property type="term" value="F:metal ion binding"/>
    <property type="evidence" value="ECO:0007669"/>
    <property type="project" value="UniProtKB-KW"/>
</dbReference>
<keyword evidence="8" id="KW-0378">Hydrolase</keyword>
<evidence type="ECO:0000256" key="16">
    <source>
        <dbReference type="ARBA" id="ARBA00023775"/>
    </source>
</evidence>
<evidence type="ECO:0000256" key="13">
    <source>
        <dbReference type="ARBA" id="ARBA00023134"/>
    </source>
</evidence>